<dbReference type="InterPro" id="IPR052366">
    <property type="entry name" value="GTP_Pyrophosphokinase"/>
</dbReference>
<name>A0A1T4YZF3_9BACL</name>
<dbReference type="AlphaFoldDB" id="A0A1T4YZF3"/>
<dbReference type="PANTHER" id="PTHR47837">
    <property type="entry name" value="GTP PYROPHOSPHOKINASE YJBM"/>
    <property type="match status" value="1"/>
</dbReference>
<dbReference type="Gene3D" id="3.30.460.10">
    <property type="entry name" value="Beta Polymerase, domain 2"/>
    <property type="match status" value="1"/>
</dbReference>
<dbReference type="InterPro" id="IPR043519">
    <property type="entry name" value="NT_sf"/>
</dbReference>
<organism evidence="3 4">
    <name type="scientific">Sporosarcina newyorkensis</name>
    <dbReference type="NCBI Taxonomy" id="759851"/>
    <lineage>
        <taxon>Bacteria</taxon>
        <taxon>Bacillati</taxon>
        <taxon>Bacillota</taxon>
        <taxon>Bacilli</taxon>
        <taxon>Bacillales</taxon>
        <taxon>Caryophanaceae</taxon>
        <taxon>Sporosarcina</taxon>
    </lineage>
</organism>
<proteinExistence type="predicted"/>
<keyword evidence="3" id="KW-0418">Kinase</keyword>
<keyword evidence="4" id="KW-1185">Reference proteome</keyword>
<dbReference type="SUPFAM" id="SSF81301">
    <property type="entry name" value="Nucleotidyltransferase"/>
    <property type="match status" value="1"/>
</dbReference>
<dbReference type="EMBL" id="FUYJ01000012">
    <property type="protein sequence ID" value="SKB07013.1"/>
    <property type="molecule type" value="Genomic_DNA"/>
</dbReference>
<evidence type="ECO:0000313" key="3">
    <source>
        <dbReference type="EMBL" id="SKB07013.1"/>
    </source>
</evidence>
<protein>
    <submittedName>
        <fullName evidence="3">Putative GTP pyrophosphokinase</fullName>
    </submittedName>
</protein>
<feature type="domain" description="RelA/SpoT" evidence="2">
    <location>
        <begin position="55"/>
        <end position="178"/>
    </location>
</feature>
<dbReference type="GO" id="GO:0016301">
    <property type="term" value="F:kinase activity"/>
    <property type="evidence" value="ECO:0007669"/>
    <property type="project" value="UniProtKB-KW"/>
</dbReference>
<dbReference type="GO" id="GO:0015970">
    <property type="term" value="P:guanosine tetraphosphate biosynthetic process"/>
    <property type="evidence" value="ECO:0007669"/>
    <property type="project" value="UniProtKB-UniPathway"/>
</dbReference>
<sequence length="253" mass="29662">MDQYQVEQLKSMRNELSRFMLMYKFALNELETKIDILKEEFRILHDYNPIENTKSRVKSPESILNKLQRKGHDITFSNIKRNVKDIAGLRITCSFISDIYQISDMLQRQRDLKVLEIKDYIKNPKSNGYRSLHILVEIPVFMSDREEHVAVEIQIRTIAMDFWASLEHKIYYKHNKSVPPHLLRELKEAAESAIALDHKMERLHLEMAAMNVKDEEESATQLTINDQQFSIPKVLLDLLGNDRSKSDTVSLSN</sequence>
<dbReference type="Pfam" id="PF04607">
    <property type="entry name" value="RelA_SpoT"/>
    <property type="match status" value="1"/>
</dbReference>
<dbReference type="RefSeq" id="WP_009498777.1">
    <property type="nucleotide sequence ID" value="NZ_FUYJ01000012.1"/>
</dbReference>
<dbReference type="UniPathway" id="UPA00908">
    <property type="reaction ID" value="UER00884"/>
</dbReference>
<dbReference type="InterPro" id="IPR007685">
    <property type="entry name" value="RelA_SpoT"/>
</dbReference>
<comment type="pathway">
    <text evidence="1">Purine metabolism; ppGpp biosynthesis; ppGpp from GTP: step 1/2.</text>
</comment>
<evidence type="ECO:0000313" key="4">
    <source>
        <dbReference type="Proteomes" id="UP000190042"/>
    </source>
</evidence>
<accession>A0A1T4YZF3</accession>
<evidence type="ECO:0000259" key="2">
    <source>
        <dbReference type="SMART" id="SM00954"/>
    </source>
</evidence>
<gene>
    <name evidence="3" type="ORF">SAMN04244570_0282</name>
</gene>
<dbReference type="CDD" id="cd05399">
    <property type="entry name" value="NT_Rel-Spo_like"/>
    <property type="match status" value="1"/>
</dbReference>
<keyword evidence="3" id="KW-0808">Transferase</keyword>
<dbReference type="SMART" id="SM00954">
    <property type="entry name" value="RelA_SpoT"/>
    <property type="match status" value="1"/>
</dbReference>
<dbReference type="PANTHER" id="PTHR47837:SF2">
    <property type="entry name" value="GTP PYROPHOSPHOKINASE YWAC"/>
    <property type="match status" value="1"/>
</dbReference>
<dbReference type="Gene3D" id="1.10.287.860">
    <property type="entry name" value="Nucleotidyltransferase"/>
    <property type="match status" value="1"/>
</dbReference>
<evidence type="ECO:0000256" key="1">
    <source>
        <dbReference type="ARBA" id="ARBA00004976"/>
    </source>
</evidence>
<reference evidence="4" key="1">
    <citation type="submission" date="2017-02" db="EMBL/GenBank/DDBJ databases">
        <authorList>
            <person name="Varghese N."/>
            <person name="Submissions S."/>
        </authorList>
    </citation>
    <scope>NUCLEOTIDE SEQUENCE [LARGE SCALE GENOMIC DNA]</scope>
    <source>
        <strain evidence="4">DSM 23966</strain>
    </source>
</reference>
<dbReference type="Proteomes" id="UP000190042">
    <property type="component" value="Unassembled WGS sequence"/>
</dbReference>